<feature type="compositionally biased region" description="Low complexity" evidence="1">
    <location>
        <begin position="17"/>
        <end position="36"/>
    </location>
</feature>
<dbReference type="Proteomes" id="UP000886653">
    <property type="component" value="Unassembled WGS sequence"/>
</dbReference>
<proteinExistence type="predicted"/>
<keyword evidence="3" id="KW-1185">Reference proteome</keyword>
<comment type="caution">
    <text evidence="2">The sequence shown here is derived from an EMBL/GenBank/DDBJ whole genome shotgun (WGS) entry which is preliminary data.</text>
</comment>
<dbReference type="EMBL" id="MU167457">
    <property type="protein sequence ID" value="KAG0140279.1"/>
    <property type="molecule type" value="Genomic_DNA"/>
</dbReference>
<evidence type="ECO:0000256" key="1">
    <source>
        <dbReference type="SAM" id="MobiDB-lite"/>
    </source>
</evidence>
<name>A0A9P6N6B1_9BASI</name>
<organism evidence="2 3">
    <name type="scientific">Cronartium quercuum f. sp. fusiforme G11</name>
    <dbReference type="NCBI Taxonomy" id="708437"/>
    <lineage>
        <taxon>Eukaryota</taxon>
        <taxon>Fungi</taxon>
        <taxon>Dikarya</taxon>
        <taxon>Basidiomycota</taxon>
        <taxon>Pucciniomycotina</taxon>
        <taxon>Pucciniomycetes</taxon>
        <taxon>Pucciniales</taxon>
        <taxon>Coleosporiaceae</taxon>
        <taxon>Cronartium</taxon>
    </lineage>
</organism>
<evidence type="ECO:0000313" key="2">
    <source>
        <dbReference type="EMBL" id="KAG0140279.1"/>
    </source>
</evidence>
<gene>
    <name evidence="2" type="ORF">CROQUDRAFT_100311</name>
</gene>
<reference evidence="2" key="1">
    <citation type="submission" date="2013-11" db="EMBL/GenBank/DDBJ databases">
        <title>Genome sequence of the fusiform rust pathogen reveals effectors for host alternation and coevolution with pine.</title>
        <authorList>
            <consortium name="DOE Joint Genome Institute"/>
            <person name="Smith K."/>
            <person name="Pendleton A."/>
            <person name="Kubisiak T."/>
            <person name="Anderson C."/>
            <person name="Salamov A."/>
            <person name="Aerts A."/>
            <person name="Riley R."/>
            <person name="Clum A."/>
            <person name="Lindquist E."/>
            <person name="Ence D."/>
            <person name="Campbell M."/>
            <person name="Kronenberg Z."/>
            <person name="Feau N."/>
            <person name="Dhillon B."/>
            <person name="Hamelin R."/>
            <person name="Burleigh J."/>
            <person name="Smith J."/>
            <person name="Yandell M."/>
            <person name="Nelson C."/>
            <person name="Grigoriev I."/>
            <person name="Davis J."/>
        </authorList>
    </citation>
    <scope>NUCLEOTIDE SEQUENCE</scope>
    <source>
        <strain evidence="2">G11</strain>
    </source>
</reference>
<sequence>MLAEDFQKMACLEAPHTSNTPSDADTDTPSDSQDTAGGSDTCIVVPKDRVKVNG</sequence>
<feature type="region of interest" description="Disordered" evidence="1">
    <location>
        <begin position="1"/>
        <end position="54"/>
    </location>
</feature>
<accession>A0A9P6N6B1</accession>
<evidence type="ECO:0000313" key="3">
    <source>
        <dbReference type="Proteomes" id="UP000886653"/>
    </source>
</evidence>
<dbReference type="AlphaFoldDB" id="A0A9P6N6B1"/>
<protein>
    <submittedName>
        <fullName evidence="2">Uncharacterized protein</fullName>
    </submittedName>
</protein>